<sequence>MIFPIVFPWQYVYMRRNAFQMFLARVTCSLLNVLQTQLLNIFTMPRQTDSKRRKVFQTLYVRIMCSLTSDLLGTKLLLPFKLSFHFCLHWFPELIKECHKLFCILMNRILGRIVLHGIEEGQSNIGFKLLRIPVVVTIQFLLNCSQIHWAFYYVKVVRDAQLNRIHRLFERKSTPMLQQLPKNDFAV</sequence>
<protein>
    <submittedName>
        <fullName evidence="1">Uncharacterized protein</fullName>
    </submittedName>
</protein>
<name>A0A7C8YGG6_OPUST</name>
<dbReference type="EMBL" id="GISG01016786">
    <property type="protein sequence ID" value="MBA4617508.1"/>
    <property type="molecule type" value="Transcribed_RNA"/>
</dbReference>
<dbReference type="AlphaFoldDB" id="A0A7C8YGG6"/>
<accession>A0A7C8YGG6</accession>
<dbReference type="EMBL" id="GISG01016790">
    <property type="protein sequence ID" value="MBA4617511.1"/>
    <property type="molecule type" value="Transcribed_RNA"/>
</dbReference>
<reference evidence="1" key="1">
    <citation type="journal article" date="2013" name="J. Plant Res.">
        <title>Effect of fungi and light on seed germination of three Opuntia species from semiarid lands of central Mexico.</title>
        <authorList>
            <person name="Delgado-Sanchez P."/>
            <person name="Jimenez-Bremont J.F."/>
            <person name="Guerrero-Gonzalez Mde L."/>
            <person name="Flores J."/>
        </authorList>
    </citation>
    <scope>NUCLEOTIDE SEQUENCE</scope>
    <source>
        <tissue evidence="1">Cladode</tissue>
    </source>
</reference>
<organism evidence="1">
    <name type="scientific">Opuntia streptacantha</name>
    <name type="common">Prickly pear cactus</name>
    <name type="synonym">Opuntia cardona</name>
    <dbReference type="NCBI Taxonomy" id="393608"/>
    <lineage>
        <taxon>Eukaryota</taxon>
        <taxon>Viridiplantae</taxon>
        <taxon>Streptophyta</taxon>
        <taxon>Embryophyta</taxon>
        <taxon>Tracheophyta</taxon>
        <taxon>Spermatophyta</taxon>
        <taxon>Magnoliopsida</taxon>
        <taxon>eudicotyledons</taxon>
        <taxon>Gunneridae</taxon>
        <taxon>Pentapetalae</taxon>
        <taxon>Caryophyllales</taxon>
        <taxon>Cactineae</taxon>
        <taxon>Cactaceae</taxon>
        <taxon>Opuntioideae</taxon>
        <taxon>Opuntia</taxon>
    </lineage>
</organism>
<reference evidence="1" key="2">
    <citation type="submission" date="2020-07" db="EMBL/GenBank/DDBJ databases">
        <authorList>
            <person name="Vera ALvarez R."/>
            <person name="Arias-Moreno D.M."/>
            <person name="Jimenez-Jacinto V."/>
            <person name="Jimenez-Bremont J.F."/>
            <person name="Swaminathan K."/>
            <person name="Moose S.P."/>
            <person name="Guerrero-Gonzalez M.L."/>
            <person name="Marino-Ramirez L."/>
            <person name="Landsman D."/>
            <person name="Rodriguez-Kessler M."/>
            <person name="Delgado-Sanchez P."/>
        </authorList>
    </citation>
    <scope>NUCLEOTIDE SEQUENCE</scope>
    <source>
        <tissue evidence="1">Cladode</tissue>
    </source>
</reference>
<evidence type="ECO:0000313" key="1">
    <source>
        <dbReference type="EMBL" id="MBA4617511.1"/>
    </source>
</evidence>
<proteinExistence type="predicted"/>